<evidence type="ECO:0000313" key="3">
    <source>
        <dbReference type="Proteomes" id="UP001163152"/>
    </source>
</evidence>
<dbReference type="Proteomes" id="UP001163152">
    <property type="component" value="Chromosome"/>
</dbReference>
<dbReference type="GO" id="GO:0005524">
    <property type="term" value="F:ATP binding"/>
    <property type="evidence" value="ECO:0007669"/>
    <property type="project" value="UniProtKB-KW"/>
</dbReference>
<dbReference type="Gene3D" id="3.40.50.300">
    <property type="entry name" value="P-loop containing nucleotide triphosphate hydrolases"/>
    <property type="match status" value="1"/>
</dbReference>
<dbReference type="SUPFAM" id="SSF52540">
    <property type="entry name" value="P-loop containing nucleoside triphosphate hydrolases"/>
    <property type="match status" value="1"/>
</dbReference>
<gene>
    <name evidence="2" type="ORF">OXH18_09560</name>
</gene>
<feature type="domain" description="ORC1/DEAH AAA+ ATPase" evidence="1">
    <location>
        <begin position="38"/>
        <end position="189"/>
    </location>
</feature>
<dbReference type="RefSeq" id="WP_268612390.1">
    <property type="nucleotide sequence ID" value="NZ_CP113797.1"/>
</dbReference>
<sequence>MLQEVLFFPSQVVPPEQFVGRSAEIATAFDQISGSGASRGHLAIWGGPGMGKSSFLELLASAQTWQLYQQDRSHAYIVRFSCQALTPFTPAAFWREILVLLQEELSADNPLHSQIDGLLVQRTSSKDDVRQVLRQLGKDGKFLLLLVGDYDAALRPNDDYSEAEMANFLSDCRNLAYHHREKKNFSMVVTSLRPLDTLGPPLTADTSPWFNHYLYLPLGPLSEAETELLLEGMPMTPALKEVIQDIAGGNPTLLQNAGYVLYSKLRIGDVPTAAEFFDEFLARTQYFFRATWAATTEMERSLLMLIALSGLKGRLRNKHYDLGDINRVFSQRERELIDLRYWGVVVRQLHQGNVTYRFGSSIMEWWVIKEIEAIAADPHTSLEDRQKIFLNLLSKKQAAQVMRVIQYLWDHREDIPAVVEWLGKLAGAFGKGWTQR</sequence>
<organism evidence="2 3">
    <name type="scientific">Thermocoleostomius sinensis A174</name>
    <dbReference type="NCBI Taxonomy" id="2016057"/>
    <lineage>
        <taxon>Bacteria</taxon>
        <taxon>Bacillati</taxon>
        <taxon>Cyanobacteriota</taxon>
        <taxon>Cyanophyceae</taxon>
        <taxon>Oculatellales</taxon>
        <taxon>Oculatellaceae</taxon>
        <taxon>Thermocoleostomius</taxon>
    </lineage>
</organism>
<keyword evidence="3" id="KW-1185">Reference proteome</keyword>
<dbReference type="KEGG" id="tsin:OXH18_09560"/>
<dbReference type="InterPro" id="IPR027417">
    <property type="entry name" value="P-loop_NTPase"/>
</dbReference>
<keyword evidence="2" id="KW-0547">Nucleotide-binding</keyword>
<dbReference type="InterPro" id="IPR049945">
    <property type="entry name" value="AAA_22"/>
</dbReference>
<dbReference type="AlphaFoldDB" id="A0A9E8ZJ42"/>
<protein>
    <submittedName>
        <fullName evidence="2">ATP-binding protein</fullName>
    </submittedName>
</protein>
<accession>A0A9E8ZJ42</accession>
<proteinExistence type="predicted"/>
<reference evidence="2" key="1">
    <citation type="submission" date="2022-12" db="EMBL/GenBank/DDBJ databases">
        <title>Polyphasic identification of a Novel Hot-Spring Cyanobacterium Ocullathermofonsia sinensis gen nov. sp. nov. and Genomic Insights on its Adaptations to the Thermal Habitat.</title>
        <authorList>
            <person name="Daroch M."/>
            <person name="Tang J."/>
            <person name="Jiang Y."/>
        </authorList>
    </citation>
    <scope>NUCLEOTIDE SEQUENCE</scope>
    <source>
        <strain evidence="2">PKUAC-SCTA174</strain>
    </source>
</reference>
<keyword evidence="2" id="KW-0067">ATP-binding</keyword>
<dbReference type="EMBL" id="CP113797">
    <property type="protein sequence ID" value="WAL62213.1"/>
    <property type="molecule type" value="Genomic_DNA"/>
</dbReference>
<name>A0A9E8ZJ42_9CYAN</name>
<dbReference type="Pfam" id="PF13401">
    <property type="entry name" value="AAA_22"/>
    <property type="match status" value="1"/>
</dbReference>
<evidence type="ECO:0000313" key="2">
    <source>
        <dbReference type="EMBL" id="WAL62213.1"/>
    </source>
</evidence>
<dbReference type="GO" id="GO:0016887">
    <property type="term" value="F:ATP hydrolysis activity"/>
    <property type="evidence" value="ECO:0007669"/>
    <property type="project" value="InterPro"/>
</dbReference>
<evidence type="ECO:0000259" key="1">
    <source>
        <dbReference type="Pfam" id="PF13401"/>
    </source>
</evidence>